<keyword evidence="2" id="KW-1185">Reference proteome</keyword>
<accession>A0AA86SWX0</accession>
<dbReference type="AlphaFoldDB" id="A0AA86SWX0"/>
<name>A0AA86SWX0_9FABA</name>
<evidence type="ECO:0000313" key="1">
    <source>
        <dbReference type="EMBL" id="CAJ1972424.1"/>
    </source>
</evidence>
<organism evidence="1 2">
    <name type="scientific">Sphenostylis stenocarpa</name>
    <dbReference type="NCBI Taxonomy" id="92480"/>
    <lineage>
        <taxon>Eukaryota</taxon>
        <taxon>Viridiplantae</taxon>
        <taxon>Streptophyta</taxon>
        <taxon>Embryophyta</taxon>
        <taxon>Tracheophyta</taxon>
        <taxon>Spermatophyta</taxon>
        <taxon>Magnoliopsida</taxon>
        <taxon>eudicotyledons</taxon>
        <taxon>Gunneridae</taxon>
        <taxon>Pentapetalae</taxon>
        <taxon>rosids</taxon>
        <taxon>fabids</taxon>
        <taxon>Fabales</taxon>
        <taxon>Fabaceae</taxon>
        <taxon>Papilionoideae</taxon>
        <taxon>50 kb inversion clade</taxon>
        <taxon>NPAAA clade</taxon>
        <taxon>indigoferoid/millettioid clade</taxon>
        <taxon>Phaseoleae</taxon>
        <taxon>Sphenostylis</taxon>
    </lineage>
</organism>
<dbReference type="Proteomes" id="UP001189624">
    <property type="component" value="Chromosome 8"/>
</dbReference>
<sequence length="125" mass="14028">FAPCEVVLTPIYSLGKALTSNKTVLLEETEKDPFNILDLMTTHVKPFKAVRSSSSTTPPNLDALKLVNEFRQFIYSAPLEVTIDTPKKGRELQEILDKLQAISSEHLPLGFEEEFMVVTNMFNGI</sequence>
<feature type="non-terminal residue" evidence="1">
    <location>
        <position position="1"/>
    </location>
</feature>
<protein>
    <submittedName>
        <fullName evidence="1">Uncharacterized protein</fullName>
    </submittedName>
</protein>
<reference evidence="1" key="1">
    <citation type="submission" date="2023-10" db="EMBL/GenBank/DDBJ databases">
        <authorList>
            <person name="Domelevo Entfellner J.-B."/>
        </authorList>
    </citation>
    <scope>NUCLEOTIDE SEQUENCE</scope>
</reference>
<proteinExistence type="predicted"/>
<gene>
    <name evidence="1" type="ORF">AYBTSS11_LOCUS24473</name>
</gene>
<evidence type="ECO:0000313" key="2">
    <source>
        <dbReference type="Proteomes" id="UP001189624"/>
    </source>
</evidence>
<dbReference type="Gramene" id="rna-AYBTSS11_LOCUS24473">
    <property type="protein sequence ID" value="CAJ1972424.1"/>
    <property type="gene ID" value="gene-AYBTSS11_LOCUS24473"/>
</dbReference>
<dbReference type="EMBL" id="OY731405">
    <property type="protein sequence ID" value="CAJ1972424.1"/>
    <property type="molecule type" value="Genomic_DNA"/>
</dbReference>